<gene>
    <name evidence="2" type="ORF">mMyoMyo1_009264</name>
</gene>
<feature type="transmembrane region" description="Helical" evidence="1">
    <location>
        <begin position="101"/>
        <end position="125"/>
    </location>
</feature>
<proteinExistence type="predicted"/>
<keyword evidence="1" id="KW-0472">Membrane</keyword>
<dbReference type="EMBL" id="JABWUV010000017">
    <property type="protein sequence ID" value="KAF6296208.1"/>
    <property type="molecule type" value="Genomic_DNA"/>
</dbReference>
<organism evidence="2 3">
    <name type="scientific">Myotis myotis</name>
    <name type="common">Greater mouse-eared bat</name>
    <name type="synonym">Vespertilio myotis</name>
    <dbReference type="NCBI Taxonomy" id="51298"/>
    <lineage>
        <taxon>Eukaryota</taxon>
        <taxon>Metazoa</taxon>
        <taxon>Chordata</taxon>
        <taxon>Craniata</taxon>
        <taxon>Vertebrata</taxon>
        <taxon>Euteleostomi</taxon>
        <taxon>Mammalia</taxon>
        <taxon>Eutheria</taxon>
        <taxon>Laurasiatheria</taxon>
        <taxon>Chiroptera</taxon>
        <taxon>Yangochiroptera</taxon>
        <taxon>Vespertilionidae</taxon>
        <taxon>Myotis</taxon>
    </lineage>
</organism>
<evidence type="ECO:0000256" key="1">
    <source>
        <dbReference type="SAM" id="Phobius"/>
    </source>
</evidence>
<keyword evidence="3" id="KW-1185">Reference proteome</keyword>
<dbReference type="Proteomes" id="UP000527355">
    <property type="component" value="Unassembled WGS sequence"/>
</dbReference>
<accession>A0A7J7T694</accession>
<name>A0A7J7T694_MYOMY</name>
<keyword evidence="1" id="KW-0812">Transmembrane</keyword>
<dbReference type="AlphaFoldDB" id="A0A7J7T694"/>
<evidence type="ECO:0000313" key="3">
    <source>
        <dbReference type="Proteomes" id="UP000527355"/>
    </source>
</evidence>
<protein>
    <submittedName>
        <fullName evidence="2">Uncharacterized protein</fullName>
    </submittedName>
</protein>
<reference evidence="2 3" key="1">
    <citation type="journal article" date="2020" name="Nature">
        <title>Six reference-quality genomes reveal evolution of bat adaptations.</title>
        <authorList>
            <person name="Jebb D."/>
            <person name="Huang Z."/>
            <person name="Pippel M."/>
            <person name="Hughes G.M."/>
            <person name="Lavrichenko K."/>
            <person name="Devanna P."/>
            <person name="Winkler S."/>
            <person name="Jermiin L.S."/>
            <person name="Skirmuntt E.C."/>
            <person name="Katzourakis A."/>
            <person name="Burkitt-Gray L."/>
            <person name="Ray D.A."/>
            <person name="Sullivan K.A.M."/>
            <person name="Roscito J.G."/>
            <person name="Kirilenko B.M."/>
            <person name="Davalos L.M."/>
            <person name="Corthals A.P."/>
            <person name="Power M.L."/>
            <person name="Jones G."/>
            <person name="Ransome R.D."/>
            <person name="Dechmann D.K.N."/>
            <person name="Locatelli A.G."/>
            <person name="Puechmaille S.J."/>
            <person name="Fedrigo O."/>
            <person name="Jarvis E.D."/>
            <person name="Hiller M."/>
            <person name="Vernes S.C."/>
            <person name="Myers E.W."/>
            <person name="Teeling E.C."/>
        </authorList>
    </citation>
    <scope>NUCLEOTIDE SEQUENCE [LARGE SCALE GENOMIC DNA]</scope>
    <source>
        <strain evidence="2">MMyoMyo1</strain>
        <tissue evidence="2">Flight muscle</tissue>
    </source>
</reference>
<sequence>MLLAEANAQPVLGERPCSTVPDAGCCYTAPPACTARPHGQPTWSSATETLGAFSNKQARPPLCCPGIIYFSIPRAGLYFYLHSVSSSQMQPNHSDLGATLGRLIGCALLATVLCSPLCSIIYVSWPTCVPFIYISP</sequence>
<evidence type="ECO:0000313" key="2">
    <source>
        <dbReference type="EMBL" id="KAF6296208.1"/>
    </source>
</evidence>
<comment type="caution">
    <text evidence="2">The sequence shown here is derived from an EMBL/GenBank/DDBJ whole genome shotgun (WGS) entry which is preliminary data.</text>
</comment>
<keyword evidence="1" id="KW-1133">Transmembrane helix</keyword>